<dbReference type="GO" id="GO:0005737">
    <property type="term" value="C:cytoplasm"/>
    <property type="evidence" value="ECO:0007669"/>
    <property type="project" value="UniProtKB-ARBA"/>
</dbReference>
<keyword evidence="10" id="KW-1185">Reference proteome</keyword>
<evidence type="ECO:0000256" key="5">
    <source>
        <dbReference type="ARBA" id="ARBA00022859"/>
    </source>
</evidence>
<accession>A0AAY4DB78</accession>
<dbReference type="SUPFAM" id="SSF49899">
    <property type="entry name" value="Concanavalin A-like lectins/glucanases"/>
    <property type="match status" value="1"/>
</dbReference>
<feature type="domain" description="B30.2/SPRY" evidence="8">
    <location>
        <begin position="273"/>
        <end position="469"/>
    </location>
</feature>
<dbReference type="Gene3D" id="3.30.40.10">
    <property type="entry name" value="Zinc/RING finger domain, C3HC4 (zinc finger)"/>
    <property type="match status" value="1"/>
</dbReference>
<dbReference type="InterPro" id="IPR017907">
    <property type="entry name" value="Znf_RING_CS"/>
</dbReference>
<keyword evidence="2" id="KW-0479">Metal-binding</keyword>
<dbReference type="PANTHER" id="PTHR25465:SF41">
    <property type="entry name" value="E3 UBIQUITIN-PROTEIN LIGASE RNF135"/>
    <property type="match status" value="1"/>
</dbReference>
<dbReference type="PROSITE" id="PS50188">
    <property type="entry name" value="B302_SPRY"/>
    <property type="match status" value="1"/>
</dbReference>
<dbReference type="CDD" id="cd12891">
    <property type="entry name" value="SPRY_PRY_C-I_2"/>
    <property type="match status" value="1"/>
</dbReference>
<dbReference type="InterPro" id="IPR043136">
    <property type="entry name" value="B30.2/SPRY_sf"/>
</dbReference>
<dbReference type="PROSITE" id="PS00518">
    <property type="entry name" value="ZF_RING_1"/>
    <property type="match status" value="1"/>
</dbReference>
<dbReference type="Ensembl" id="ENSDCDT00010052838.1">
    <property type="protein sequence ID" value="ENSDCDP00010042792.1"/>
    <property type="gene ID" value="ENSDCDG00010026832.1"/>
</dbReference>
<dbReference type="Pfam" id="PF00622">
    <property type="entry name" value="SPRY"/>
    <property type="match status" value="1"/>
</dbReference>
<keyword evidence="3 6" id="KW-0863">Zinc-finger</keyword>
<evidence type="ECO:0000256" key="1">
    <source>
        <dbReference type="ARBA" id="ARBA00022588"/>
    </source>
</evidence>
<dbReference type="PANTHER" id="PTHR25465">
    <property type="entry name" value="B-BOX DOMAIN CONTAINING"/>
    <property type="match status" value="1"/>
</dbReference>
<dbReference type="PRINTS" id="PR01407">
    <property type="entry name" value="BUTYPHLNCDUF"/>
</dbReference>
<organism evidence="9 10">
    <name type="scientific">Denticeps clupeoides</name>
    <name type="common">denticle herring</name>
    <dbReference type="NCBI Taxonomy" id="299321"/>
    <lineage>
        <taxon>Eukaryota</taxon>
        <taxon>Metazoa</taxon>
        <taxon>Chordata</taxon>
        <taxon>Craniata</taxon>
        <taxon>Vertebrata</taxon>
        <taxon>Euteleostomi</taxon>
        <taxon>Actinopterygii</taxon>
        <taxon>Neopterygii</taxon>
        <taxon>Teleostei</taxon>
        <taxon>Clupei</taxon>
        <taxon>Clupeiformes</taxon>
        <taxon>Denticipitoidei</taxon>
        <taxon>Denticipitidae</taxon>
        <taxon>Denticeps</taxon>
    </lineage>
</organism>
<dbReference type="InterPro" id="IPR003879">
    <property type="entry name" value="Butyrophylin_SPRY"/>
</dbReference>
<dbReference type="Pfam" id="PF13765">
    <property type="entry name" value="PRY"/>
    <property type="match status" value="1"/>
</dbReference>
<dbReference type="SUPFAM" id="SSF57850">
    <property type="entry name" value="RING/U-box"/>
    <property type="match status" value="1"/>
</dbReference>
<evidence type="ECO:0000259" key="7">
    <source>
        <dbReference type="PROSITE" id="PS50089"/>
    </source>
</evidence>
<evidence type="ECO:0000259" key="8">
    <source>
        <dbReference type="PROSITE" id="PS50188"/>
    </source>
</evidence>
<evidence type="ECO:0000256" key="2">
    <source>
        <dbReference type="ARBA" id="ARBA00022723"/>
    </source>
</evidence>
<keyword evidence="5" id="KW-0391">Immunity</keyword>
<dbReference type="GO" id="GO:0008270">
    <property type="term" value="F:zinc ion binding"/>
    <property type="evidence" value="ECO:0007669"/>
    <property type="project" value="UniProtKB-KW"/>
</dbReference>
<dbReference type="InterPro" id="IPR013320">
    <property type="entry name" value="ConA-like_dom_sf"/>
</dbReference>
<evidence type="ECO:0000313" key="9">
    <source>
        <dbReference type="Ensembl" id="ENSDCDP00010042792.1"/>
    </source>
</evidence>
<gene>
    <name evidence="9" type="primary">LOC114798547</name>
</gene>
<keyword evidence="1" id="KW-0399">Innate immunity</keyword>
<proteinExistence type="predicted"/>
<dbReference type="Gene3D" id="2.60.120.920">
    <property type="match status" value="1"/>
</dbReference>
<evidence type="ECO:0000256" key="3">
    <source>
        <dbReference type="ARBA" id="ARBA00022771"/>
    </source>
</evidence>
<dbReference type="InterPro" id="IPR013083">
    <property type="entry name" value="Znf_RING/FYVE/PHD"/>
</dbReference>
<dbReference type="Pfam" id="PF13445">
    <property type="entry name" value="zf-RING_UBOX"/>
    <property type="match status" value="1"/>
</dbReference>
<dbReference type="GO" id="GO:0045087">
    <property type="term" value="P:innate immune response"/>
    <property type="evidence" value="ECO:0007669"/>
    <property type="project" value="UniProtKB-KW"/>
</dbReference>
<name>A0AAY4DB78_9TELE</name>
<dbReference type="InterPro" id="IPR001841">
    <property type="entry name" value="Znf_RING"/>
</dbReference>
<evidence type="ECO:0000256" key="6">
    <source>
        <dbReference type="PROSITE-ProRule" id="PRU00175"/>
    </source>
</evidence>
<dbReference type="InterPro" id="IPR006574">
    <property type="entry name" value="PRY"/>
</dbReference>
<dbReference type="PROSITE" id="PS50089">
    <property type="entry name" value="ZF_RING_2"/>
    <property type="match status" value="1"/>
</dbReference>
<keyword evidence="4" id="KW-0862">Zinc</keyword>
<dbReference type="InterPro" id="IPR001870">
    <property type="entry name" value="B30.2/SPRY"/>
</dbReference>
<reference evidence="9 10" key="1">
    <citation type="submission" date="2020-06" db="EMBL/GenBank/DDBJ databases">
        <authorList>
            <consortium name="Wellcome Sanger Institute Data Sharing"/>
        </authorList>
    </citation>
    <scope>NUCLEOTIDE SEQUENCE [LARGE SCALE GENOMIC DNA]</scope>
</reference>
<dbReference type="SMART" id="SM00589">
    <property type="entry name" value="PRY"/>
    <property type="match status" value="1"/>
</dbReference>
<dbReference type="InterPro" id="IPR003877">
    <property type="entry name" value="SPRY_dom"/>
</dbReference>
<dbReference type="SMART" id="SM00184">
    <property type="entry name" value="RING"/>
    <property type="match status" value="1"/>
</dbReference>
<dbReference type="AlphaFoldDB" id="A0AAY4DB78"/>
<feature type="domain" description="RING-type" evidence="7">
    <location>
        <begin position="19"/>
        <end position="63"/>
    </location>
</feature>
<dbReference type="InterPro" id="IPR051051">
    <property type="entry name" value="E3_ubiq-ligase_TRIM/RNF"/>
</dbReference>
<sequence>MSLSTPVKAEDILAQELSCPICLQLFCNPVVLPCGHNYCLTCIKKATLCENAPKGQSQCPECRRDFGGPDSLQKNFKLSSIVEHFQASLLGGGVRNSDGPKPEAHLEHHAQRHSFHNRTFVEPSTEQSWSKSDRLQMTQSLLQTATEGNQGGASAAAAEKLVTQVGKLLDAMKSLANLFQQEMKKHVEQEQRQQQKNWDQCVDLLKDQAQSLCEYQEDITRVLAETAEPLFIIGFLQVEPKLKEVLSSSIPQAPERIAFSAKKLSTSLNSEDFRAEMGQLHQELHSLLNPLELTFNPNTAHVNLLLSKDLQTVKFSSNKQPYQENPERFTTAVQVLCTQGFSNGQHAWVVEVSSQSMWSVGASYRNVPRKGDHSRMGHNSASWRLQWKNKKLTVCHGSNSFALADAPPTPPQRLEVMLDYEGGRLSFYNSKSRKEHLHTFRALFQETLYPAFALPISFPPIYKTGNKAL</sequence>
<evidence type="ECO:0000313" key="10">
    <source>
        <dbReference type="Proteomes" id="UP000694580"/>
    </source>
</evidence>
<protein>
    <submittedName>
        <fullName evidence="9">Uncharacterized protein</fullName>
    </submittedName>
</protein>
<dbReference type="Proteomes" id="UP000694580">
    <property type="component" value="Chromosome 10"/>
</dbReference>
<evidence type="ECO:0000256" key="4">
    <source>
        <dbReference type="ARBA" id="ARBA00022833"/>
    </source>
</evidence>
<reference evidence="9" key="3">
    <citation type="submission" date="2025-09" db="UniProtKB">
        <authorList>
            <consortium name="Ensembl"/>
        </authorList>
    </citation>
    <scope>IDENTIFICATION</scope>
</reference>
<dbReference type="SMART" id="SM00449">
    <property type="entry name" value="SPRY"/>
    <property type="match status" value="1"/>
</dbReference>
<dbReference type="InterPro" id="IPR027370">
    <property type="entry name" value="Znf-RING_euk"/>
</dbReference>
<dbReference type="GeneTree" id="ENSGT00980000198821"/>
<reference evidence="9" key="2">
    <citation type="submission" date="2025-08" db="UniProtKB">
        <authorList>
            <consortium name="Ensembl"/>
        </authorList>
    </citation>
    <scope>IDENTIFICATION</scope>
</reference>